<dbReference type="Pfam" id="PF07980">
    <property type="entry name" value="SusD_RagB"/>
    <property type="match status" value="1"/>
</dbReference>
<dbReference type="InterPro" id="IPR012944">
    <property type="entry name" value="SusD_RagB_dom"/>
</dbReference>
<name>A0A521FCA4_9SPHI</name>
<keyword evidence="4" id="KW-0472">Membrane</keyword>
<keyword evidence="3" id="KW-0732">Signal</keyword>
<dbReference type="AlphaFoldDB" id="A0A521FCA4"/>
<keyword evidence="9" id="KW-1185">Reference proteome</keyword>
<reference evidence="8 9" key="1">
    <citation type="submission" date="2017-05" db="EMBL/GenBank/DDBJ databases">
        <authorList>
            <person name="Varghese N."/>
            <person name="Submissions S."/>
        </authorList>
    </citation>
    <scope>NUCLEOTIDE SEQUENCE [LARGE SCALE GENOMIC DNA]</scope>
    <source>
        <strain evidence="8 9">DSM 19036</strain>
    </source>
</reference>
<evidence type="ECO:0000256" key="3">
    <source>
        <dbReference type="ARBA" id="ARBA00022729"/>
    </source>
</evidence>
<evidence type="ECO:0000259" key="6">
    <source>
        <dbReference type="Pfam" id="PF07980"/>
    </source>
</evidence>
<evidence type="ECO:0000259" key="7">
    <source>
        <dbReference type="Pfam" id="PF14322"/>
    </source>
</evidence>
<evidence type="ECO:0000256" key="5">
    <source>
        <dbReference type="ARBA" id="ARBA00023237"/>
    </source>
</evidence>
<dbReference type="Pfam" id="PF14322">
    <property type="entry name" value="SusD-like_3"/>
    <property type="match status" value="1"/>
</dbReference>
<organism evidence="8 9">
    <name type="scientific">Pedobacter westerhofensis</name>
    <dbReference type="NCBI Taxonomy" id="425512"/>
    <lineage>
        <taxon>Bacteria</taxon>
        <taxon>Pseudomonadati</taxon>
        <taxon>Bacteroidota</taxon>
        <taxon>Sphingobacteriia</taxon>
        <taxon>Sphingobacteriales</taxon>
        <taxon>Sphingobacteriaceae</taxon>
        <taxon>Pedobacter</taxon>
    </lineage>
</organism>
<dbReference type="GO" id="GO:0009279">
    <property type="term" value="C:cell outer membrane"/>
    <property type="evidence" value="ECO:0007669"/>
    <property type="project" value="UniProtKB-SubCell"/>
</dbReference>
<feature type="domain" description="SusD-like N-terminal" evidence="7">
    <location>
        <begin position="90"/>
        <end position="224"/>
    </location>
</feature>
<dbReference type="Proteomes" id="UP000320300">
    <property type="component" value="Unassembled WGS sequence"/>
</dbReference>
<dbReference type="PROSITE" id="PS51257">
    <property type="entry name" value="PROKAR_LIPOPROTEIN"/>
    <property type="match status" value="1"/>
</dbReference>
<evidence type="ECO:0000313" key="9">
    <source>
        <dbReference type="Proteomes" id="UP000320300"/>
    </source>
</evidence>
<evidence type="ECO:0000256" key="4">
    <source>
        <dbReference type="ARBA" id="ARBA00023136"/>
    </source>
</evidence>
<comment type="similarity">
    <text evidence="2">Belongs to the SusD family.</text>
</comment>
<evidence type="ECO:0000313" key="8">
    <source>
        <dbReference type="EMBL" id="SMO93837.1"/>
    </source>
</evidence>
<dbReference type="InterPro" id="IPR033985">
    <property type="entry name" value="SusD-like_N"/>
</dbReference>
<dbReference type="InterPro" id="IPR011990">
    <property type="entry name" value="TPR-like_helical_dom_sf"/>
</dbReference>
<dbReference type="SUPFAM" id="SSF48452">
    <property type="entry name" value="TPR-like"/>
    <property type="match status" value="1"/>
</dbReference>
<accession>A0A521FCA4</accession>
<dbReference type="EMBL" id="FXTN01000011">
    <property type="protein sequence ID" value="SMO93837.1"/>
    <property type="molecule type" value="Genomic_DNA"/>
</dbReference>
<dbReference type="Gene3D" id="1.25.40.390">
    <property type="match status" value="1"/>
</dbReference>
<feature type="domain" description="RagB/SusD" evidence="6">
    <location>
        <begin position="365"/>
        <end position="510"/>
    </location>
</feature>
<protein>
    <submittedName>
        <fullName evidence="8">Starch-binding associating with outer membrane</fullName>
    </submittedName>
</protein>
<keyword evidence="5" id="KW-0998">Cell outer membrane</keyword>
<gene>
    <name evidence="8" type="ORF">SAMN06265348_111123</name>
</gene>
<sequence>MKKLIYILLAGTALITSCKKSLDQQPISNNTTDTYFAAPNDFLQGINAVYNDLRTYPDRLLNLSETRSDNLYAVSEGGVRDWEGINSFFRTIASNPYVEEAWLKDFNGISRANTLLDQLTKNGAAVIPDAALRSRYEAEAKFLRAFYYFDLVRLFGKVPVFDHPVLTDEALTIPRSPVADVYKLIISDLQFASDNLPLATAYAAADKGRASKHAAKSLLALVYMTRSGPTYSIDGPGLGLDEWSLAAAQLNDVISSGQYAFLTNTGTATTAYSSIFAYTNENNKEVVFDVEYATGSNPQLGATFPWLLVPDGYFQSLGQPNQGGLEIRPISNNLLASYEAGDVRKAFTIQAGYVIPKGVTEIRSFYKKYIDITKVPASRTDWPINFIVLRYTDILLLKAECVLHGAAGSQTTDVDAVVNNVRIRAGLAGNRVNVTLPQLMEERRKEFAAEGSRWNDLVRSGLVTTVMPAWIAADDVRKQIQPFTNNYVIYPVPQSQLDVKTGLYTQNNGY</sequence>
<proteinExistence type="inferred from homology"/>
<comment type="subcellular location">
    <subcellularLocation>
        <location evidence="1">Cell outer membrane</location>
    </subcellularLocation>
</comment>
<dbReference type="RefSeq" id="WP_142530098.1">
    <property type="nucleotide sequence ID" value="NZ_CBCSJO010000001.1"/>
</dbReference>
<evidence type="ECO:0000256" key="1">
    <source>
        <dbReference type="ARBA" id="ARBA00004442"/>
    </source>
</evidence>
<evidence type="ECO:0000256" key="2">
    <source>
        <dbReference type="ARBA" id="ARBA00006275"/>
    </source>
</evidence>
<dbReference type="OrthoDB" id="993981at2"/>